<dbReference type="STRING" id="683125.SAMN05660206_10872"/>
<dbReference type="EMBL" id="FOZZ01000008">
    <property type="protein sequence ID" value="SFS98139.1"/>
    <property type="molecule type" value="Genomic_DNA"/>
</dbReference>
<gene>
    <name evidence="2" type="ORF">SAMN05660206_10872</name>
</gene>
<keyword evidence="1" id="KW-1133">Transmembrane helix</keyword>
<reference evidence="2 3" key="1">
    <citation type="submission" date="2016-10" db="EMBL/GenBank/DDBJ databases">
        <authorList>
            <person name="de Groot N.N."/>
        </authorList>
    </citation>
    <scope>NUCLEOTIDE SEQUENCE [LARGE SCALE GENOMIC DNA]</scope>
    <source>
        <strain evidence="2 3">DSM 22789</strain>
    </source>
</reference>
<keyword evidence="3" id="KW-1185">Reference proteome</keyword>
<proteinExistence type="predicted"/>
<keyword evidence="1" id="KW-0812">Transmembrane</keyword>
<evidence type="ECO:0000313" key="3">
    <source>
        <dbReference type="Proteomes" id="UP000198785"/>
    </source>
</evidence>
<dbReference type="AlphaFoldDB" id="A0A1I6U9E9"/>
<evidence type="ECO:0000313" key="2">
    <source>
        <dbReference type="EMBL" id="SFS98139.1"/>
    </source>
</evidence>
<sequence length="49" mass="5582">MLNAVGSRSYDKRGFYNPLNDKDGLQTHTILLLGILVFEFIVRLGKRDS</sequence>
<name>A0A1I6U9E9_9SPHI</name>
<keyword evidence="1" id="KW-0472">Membrane</keyword>
<organism evidence="2 3">
    <name type="scientific">Sphingobacterium wenxiniae</name>
    <dbReference type="NCBI Taxonomy" id="683125"/>
    <lineage>
        <taxon>Bacteria</taxon>
        <taxon>Pseudomonadati</taxon>
        <taxon>Bacteroidota</taxon>
        <taxon>Sphingobacteriia</taxon>
        <taxon>Sphingobacteriales</taxon>
        <taxon>Sphingobacteriaceae</taxon>
        <taxon>Sphingobacterium</taxon>
    </lineage>
</organism>
<protein>
    <submittedName>
        <fullName evidence="2">Uncharacterized protein</fullName>
    </submittedName>
</protein>
<evidence type="ECO:0000256" key="1">
    <source>
        <dbReference type="SAM" id="Phobius"/>
    </source>
</evidence>
<feature type="transmembrane region" description="Helical" evidence="1">
    <location>
        <begin position="25"/>
        <end position="45"/>
    </location>
</feature>
<dbReference type="Proteomes" id="UP000198785">
    <property type="component" value="Unassembled WGS sequence"/>
</dbReference>
<accession>A0A1I6U9E9</accession>